<dbReference type="Proteomes" id="UP001634393">
    <property type="component" value="Unassembled WGS sequence"/>
</dbReference>
<dbReference type="InterPro" id="IPR044974">
    <property type="entry name" value="Disease_R_plants"/>
</dbReference>
<proteinExistence type="inferred from homology"/>
<dbReference type="PRINTS" id="PR00364">
    <property type="entry name" value="DISEASERSIST"/>
</dbReference>
<sequence>MNVQFRILGDELRFLERLVISYPSKDDGEGEKLLDVRVNVEAVVRNIGSFLYQADEKGNMIMSVENGLGLGLTDLVEKVKFIRAQVMDTIFLIDFNRFGWKFPQTDRLGNLKYLINNLKEYLMDCKTHDLIMDWKDQVQIILDDLIMFESFLKKIGDDNIILDYELEDLSIRINNSSYEADYIINSLYARVCPVSYRSVLISDFIEMMKLIKTDVLEIIEKKSMDKKIREDRNHVVSQSVLPTTDVVIGFEDEMMLLKECLVSDLKELDVVSITGMPGLGKTTLAKKVFEDPLISSHFQLCAWCCVSQEYNKKDMLLNILSSVLELNDLIRSKSAEDLSVILHKQLTGRKYLILVDDVWNIEAWDDLRRSFPNNNIGSRIMLTSRNKAIGLQAIYRANPLELRFLTDDECWDLLKAKVFRNKPCPLDFLHVGKKIAGKCKGLPLGVVVVAGLLLKSTEEELGFWKQVEENLSSHIASDSQGHLMQVLELSYKFLPNYLRPLFLYLGAFPKDKEIPTKNLIWLWIAEGFIQKSDLMTLEAQARIHLMDLIDRSLVMVAERSYNGNVKTCRVHDLLHEFCLGTAKKDSFLQQIHVYDESVVLDSIISQWRLSMCLKRTNLRAPSPSITPPLHSFLFFNMNEEFPLWNSVVKSVFCMSMLLRVLHLESTTIEDELNSDLMMMVHLRYVSVRTAWESIPSSISSFWKLETLIIYGVRGELTVPAVIWTMVKLRHLHINYLARFEFDDDDDASKLENLETLSTPGIYRGHEKKLIRRLPNLRKLRCIFFGPSDNYSQFPNLKPFDQLESLKLLHIDIERSSSTLSLPLSLKKLALSNFRLQWDAISTIVEKLPNLEVLKLGYGSIVGEVWDMGDVTDFANLKFLKLERLNIKKWSASPENLPALEKLVLERCTELEEIPDSLGEFNSLEKIEVLWCSRSAAKLAKQIQEDQKDAGNELLKVHVYPPDLGL</sequence>
<evidence type="ECO:0000259" key="11">
    <source>
        <dbReference type="Pfam" id="PF00931"/>
    </source>
</evidence>
<dbReference type="GO" id="GO:0051607">
    <property type="term" value="P:defense response to virus"/>
    <property type="evidence" value="ECO:0007669"/>
    <property type="project" value="UniProtKB-ARBA"/>
</dbReference>
<keyword evidence="5" id="KW-0433">Leucine-rich repeat</keyword>
<dbReference type="SUPFAM" id="SSF52058">
    <property type="entry name" value="L domain-like"/>
    <property type="match status" value="1"/>
</dbReference>
<evidence type="ECO:0000259" key="12">
    <source>
        <dbReference type="Pfam" id="PF23559"/>
    </source>
</evidence>
<keyword evidence="7" id="KW-0677">Repeat</keyword>
<dbReference type="InterPro" id="IPR032675">
    <property type="entry name" value="LRR_dom_sf"/>
</dbReference>
<dbReference type="AlphaFoldDB" id="A0ABD3T959"/>
<dbReference type="InterPro" id="IPR055414">
    <property type="entry name" value="LRR_R13L4/SHOC2-like"/>
</dbReference>
<keyword evidence="8" id="KW-0547">Nucleotide-binding</keyword>
<evidence type="ECO:0000256" key="3">
    <source>
        <dbReference type="ARBA" id="ARBA00008894"/>
    </source>
</evidence>
<organism evidence="14 15">
    <name type="scientific">Penstemon smallii</name>
    <dbReference type="NCBI Taxonomy" id="265156"/>
    <lineage>
        <taxon>Eukaryota</taxon>
        <taxon>Viridiplantae</taxon>
        <taxon>Streptophyta</taxon>
        <taxon>Embryophyta</taxon>
        <taxon>Tracheophyta</taxon>
        <taxon>Spermatophyta</taxon>
        <taxon>Magnoliopsida</taxon>
        <taxon>eudicotyledons</taxon>
        <taxon>Gunneridae</taxon>
        <taxon>Pentapetalae</taxon>
        <taxon>asterids</taxon>
        <taxon>lamiids</taxon>
        <taxon>Lamiales</taxon>
        <taxon>Plantaginaceae</taxon>
        <taxon>Cheloneae</taxon>
        <taxon>Penstemon</taxon>
    </lineage>
</organism>
<reference evidence="14 15" key="1">
    <citation type="submission" date="2024-12" db="EMBL/GenBank/DDBJ databases">
        <title>The unique morphological basis and parallel evolutionary history of personate flowers in Penstemon.</title>
        <authorList>
            <person name="Depatie T.H."/>
            <person name="Wessinger C.A."/>
        </authorList>
    </citation>
    <scope>NUCLEOTIDE SEQUENCE [LARGE SCALE GENOMIC DNA]</scope>
    <source>
        <strain evidence="14">WTNN_2</strain>
        <tissue evidence="14">Leaf</tissue>
    </source>
</reference>
<dbReference type="GO" id="GO:0005737">
    <property type="term" value="C:cytoplasm"/>
    <property type="evidence" value="ECO:0007669"/>
    <property type="project" value="UniProtKB-SubCell"/>
</dbReference>
<name>A0ABD3T959_9LAMI</name>
<dbReference type="Gene3D" id="3.40.50.300">
    <property type="entry name" value="P-loop containing nucleotide triphosphate hydrolases"/>
    <property type="match status" value="1"/>
</dbReference>
<comment type="caution">
    <text evidence="14">The sequence shown here is derived from an EMBL/GenBank/DDBJ whole genome shotgun (WGS) entry which is preliminary data.</text>
</comment>
<keyword evidence="4" id="KW-0963">Cytoplasm</keyword>
<evidence type="ECO:0000256" key="8">
    <source>
        <dbReference type="ARBA" id="ARBA00022741"/>
    </source>
</evidence>
<evidence type="ECO:0000256" key="10">
    <source>
        <dbReference type="ARBA" id="ARBA00022840"/>
    </source>
</evidence>
<dbReference type="InterPro" id="IPR002182">
    <property type="entry name" value="NB-ARC"/>
</dbReference>
<evidence type="ECO:0000256" key="4">
    <source>
        <dbReference type="ARBA" id="ARBA00022490"/>
    </source>
</evidence>
<dbReference type="Gene3D" id="1.10.10.10">
    <property type="entry name" value="Winged helix-like DNA-binding domain superfamily/Winged helix DNA-binding domain"/>
    <property type="match status" value="1"/>
</dbReference>
<evidence type="ECO:0000256" key="2">
    <source>
        <dbReference type="ARBA" id="ARBA00004496"/>
    </source>
</evidence>
<dbReference type="FunFam" id="1.10.10.10:FF:000322">
    <property type="entry name" value="Probable disease resistance protein At1g63360"/>
    <property type="match status" value="1"/>
</dbReference>
<dbReference type="FunFam" id="3.40.50.300:FF:001091">
    <property type="entry name" value="Probable disease resistance protein At1g61300"/>
    <property type="match status" value="1"/>
</dbReference>
<evidence type="ECO:0000256" key="6">
    <source>
        <dbReference type="ARBA" id="ARBA00022667"/>
    </source>
</evidence>
<dbReference type="Pfam" id="PF23598">
    <property type="entry name" value="LRR_14"/>
    <property type="match status" value="1"/>
</dbReference>
<dbReference type="SUPFAM" id="SSF52540">
    <property type="entry name" value="P-loop containing nucleoside triphosphate hydrolases"/>
    <property type="match status" value="1"/>
</dbReference>
<dbReference type="Gene3D" id="1.10.8.430">
    <property type="entry name" value="Helical domain of apoptotic protease-activating factors"/>
    <property type="match status" value="1"/>
</dbReference>
<evidence type="ECO:0000313" key="15">
    <source>
        <dbReference type="Proteomes" id="UP001634393"/>
    </source>
</evidence>
<evidence type="ECO:0000259" key="13">
    <source>
        <dbReference type="Pfam" id="PF23598"/>
    </source>
</evidence>
<dbReference type="Pfam" id="PF00931">
    <property type="entry name" value="NB-ARC"/>
    <property type="match status" value="1"/>
</dbReference>
<keyword evidence="10" id="KW-0067">ATP-binding</keyword>
<evidence type="ECO:0000256" key="9">
    <source>
        <dbReference type="ARBA" id="ARBA00022821"/>
    </source>
</evidence>
<keyword evidence="6" id="KW-0381">Hypersensitive response</keyword>
<comment type="function">
    <text evidence="1">Confers resistance to late blight (Phytophthora infestans) races carrying the avirulence gene Avr1. Resistance proteins guard the plant against pathogens that contain an appropriate avirulence protein via an indirect interaction with this avirulence protein. That triggers a defense system including the hypersensitive response, which restricts the pathogen growth.</text>
</comment>
<keyword evidence="15" id="KW-1185">Reference proteome</keyword>
<comment type="similarity">
    <text evidence="3">Belongs to the disease resistance NB-LRR family.</text>
</comment>
<gene>
    <name evidence="14" type="ORF">ACJIZ3_007971</name>
</gene>
<feature type="domain" description="NB-ARC" evidence="11">
    <location>
        <begin position="253"/>
        <end position="422"/>
    </location>
</feature>
<evidence type="ECO:0000256" key="1">
    <source>
        <dbReference type="ARBA" id="ARBA00002074"/>
    </source>
</evidence>
<feature type="domain" description="Disease resistance protein winged helix" evidence="12">
    <location>
        <begin position="508"/>
        <end position="577"/>
    </location>
</feature>
<dbReference type="EMBL" id="JBJXBP010000004">
    <property type="protein sequence ID" value="KAL3833235.1"/>
    <property type="molecule type" value="Genomic_DNA"/>
</dbReference>
<protein>
    <submittedName>
        <fullName evidence="14">Uncharacterized protein</fullName>
    </submittedName>
</protein>
<accession>A0ABD3T959</accession>
<feature type="domain" description="Disease resistance R13L4/SHOC-2-like LRR" evidence="13">
    <location>
        <begin position="657"/>
        <end position="855"/>
    </location>
</feature>
<comment type="subcellular location">
    <subcellularLocation>
        <location evidence="2">Cytoplasm</location>
    </subcellularLocation>
</comment>
<evidence type="ECO:0000256" key="7">
    <source>
        <dbReference type="ARBA" id="ARBA00022737"/>
    </source>
</evidence>
<keyword evidence="9" id="KW-0611">Plant defense</keyword>
<dbReference type="GO" id="GO:0005524">
    <property type="term" value="F:ATP binding"/>
    <property type="evidence" value="ECO:0007669"/>
    <property type="project" value="UniProtKB-KW"/>
</dbReference>
<evidence type="ECO:0000313" key="14">
    <source>
        <dbReference type="EMBL" id="KAL3833235.1"/>
    </source>
</evidence>
<dbReference type="InterPro" id="IPR027417">
    <property type="entry name" value="P-loop_NTPase"/>
</dbReference>
<dbReference type="PANTHER" id="PTHR23155:SF1152">
    <property type="entry name" value="AAA+ ATPASE DOMAIN-CONTAINING PROTEIN"/>
    <property type="match status" value="1"/>
</dbReference>
<dbReference type="InterPro" id="IPR036388">
    <property type="entry name" value="WH-like_DNA-bd_sf"/>
</dbReference>
<evidence type="ECO:0000256" key="5">
    <source>
        <dbReference type="ARBA" id="ARBA00022614"/>
    </source>
</evidence>
<dbReference type="InterPro" id="IPR058922">
    <property type="entry name" value="WHD_DRP"/>
</dbReference>
<dbReference type="InterPro" id="IPR042197">
    <property type="entry name" value="Apaf_helical"/>
</dbReference>
<dbReference type="PANTHER" id="PTHR23155">
    <property type="entry name" value="DISEASE RESISTANCE PROTEIN RP"/>
    <property type="match status" value="1"/>
</dbReference>
<dbReference type="Gene3D" id="3.80.10.10">
    <property type="entry name" value="Ribonuclease Inhibitor"/>
    <property type="match status" value="1"/>
</dbReference>
<dbReference type="Pfam" id="PF23559">
    <property type="entry name" value="WHD_DRP"/>
    <property type="match status" value="1"/>
</dbReference>
<dbReference type="GO" id="GO:0009626">
    <property type="term" value="P:plant-type hypersensitive response"/>
    <property type="evidence" value="ECO:0007669"/>
    <property type="project" value="UniProtKB-KW"/>
</dbReference>